<name>A0AAW0FYU0_9APHY</name>
<organism evidence="1 2">
    <name type="scientific">Cerrena zonata</name>
    <dbReference type="NCBI Taxonomy" id="2478898"/>
    <lineage>
        <taxon>Eukaryota</taxon>
        <taxon>Fungi</taxon>
        <taxon>Dikarya</taxon>
        <taxon>Basidiomycota</taxon>
        <taxon>Agaricomycotina</taxon>
        <taxon>Agaricomycetes</taxon>
        <taxon>Polyporales</taxon>
        <taxon>Cerrenaceae</taxon>
        <taxon>Cerrena</taxon>
    </lineage>
</organism>
<evidence type="ECO:0000313" key="2">
    <source>
        <dbReference type="Proteomes" id="UP001385951"/>
    </source>
</evidence>
<dbReference type="AlphaFoldDB" id="A0AAW0FYU0"/>
<reference evidence="1 2" key="1">
    <citation type="submission" date="2022-09" db="EMBL/GenBank/DDBJ databases">
        <authorList>
            <person name="Palmer J.M."/>
        </authorList>
    </citation>
    <scope>NUCLEOTIDE SEQUENCE [LARGE SCALE GENOMIC DNA]</scope>
    <source>
        <strain evidence="1 2">DSM 7382</strain>
    </source>
</reference>
<comment type="caution">
    <text evidence="1">The sequence shown here is derived from an EMBL/GenBank/DDBJ whole genome shotgun (WGS) entry which is preliminary data.</text>
</comment>
<gene>
    <name evidence="1" type="ORF">QCA50_012583</name>
</gene>
<dbReference type="EMBL" id="JASBNA010000026">
    <property type="protein sequence ID" value="KAK7684259.1"/>
    <property type="molecule type" value="Genomic_DNA"/>
</dbReference>
<protein>
    <submittedName>
        <fullName evidence="1">Uncharacterized protein</fullName>
    </submittedName>
</protein>
<sequence>MTLTLHQALLVVVQPSTPDPHGHLPFLLRVRQERNVILWHHDIGLLTQESEFPLISWGCIASPISEQVLAASAPKIMINPIIRNYPYTYYVHLVEDSAANGPPLVLVDTAIVLESKYSKSSLPVKQFVK</sequence>
<proteinExistence type="predicted"/>
<evidence type="ECO:0000313" key="1">
    <source>
        <dbReference type="EMBL" id="KAK7684259.1"/>
    </source>
</evidence>
<dbReference type="Proteomes" id="UP001385951">
    <property type="component" value="Unassembled WGS sequence"/>
</dbReference>
<keyword evidence="2" id="KW-1185">Reference proteome</keyword>
<accession>A0AAW0FYU0</accession>